<geneLocation type="plasmid" evidence="4">
    <name>pfdu301a</name>
</geneLocation>
<organism evidence="3 4">
    <name type="scientific">Priestia megaterium</name>
    <name type="common">Bacillus megaterium</name>
    <dbReference type="NCBI Taxonomy" id="1404"/>
    <lineage>
        <taxon>Bacteria</taxon>
        <taxon>Bacillati</taxon>
        <taxon>Bacillota</taxon>
        <taxon>Bacilli</taxon>
        <taxon>Bacillales</taxon>
        <taxon>Bacillaceae</taxon>
        <taxon>Priestia</taxon>
    </lineage>
</organism>
<keyword evidence="2" id="KW-1133">Transmembrane helix</keyword>
<dbReference type="GO" id="GO:0009306">
    <property type="term" value="P:protein secretion"/>
    <property type="evidence" value="ECO:0007669"/>
    <property type="project" value="InterPro"/>
</dbReference>
<dbReference type="PANTHER" id="PTHR30531">
    <property type="entry name" value="FLAGELLAR BIOSYNTHETIC PROTEIN FLHB"/>
    <property type="match status" value="1"/>
</dbReference>
<gene>
    <name evidence="3" type="primary">flhB</name>
    <name evidence="3" type="ORF">FDZ14_31295</name>
</gene>
<dbReference type="Pfam" id="PF01312">
    <property type="entry name" value="Bac_export_2"/>
    <property type="match status" value="1"/>
</dbReference>
<name>A0A6M6E7P5_PRIMG</name>
<keyword evidence="2" id="KW-0812">Transmembrane</keyword>
<reference evidence="3 4" key="1">
    <citation type="submission" date="2019-10" db="EMBL/GenBank/DDBJ databases">
        <title>Complete genome sequences for adaption low water activity.</title>
        <authorList>
            <person name="Zhao L."/>
            <person name="Zhong J."/>
        </authorList>
    </citation>
    <scope>NUCLEOTIDE SEQUENCE [LARGE SCALE GENOMIC DNA]</scope>
    <source>
        <strain evidence="3 4">FDU301</strain>
        <plasmid evidence="4">pfdu301a</plasmid>
    </source>
</reference>
<feature type="transmembrane region" description="Helical" evidence="2">
    <location>
        <begin position="82"/>
        <end position="103"/>
    </location>
</feature>
<dbReference type="InterPro" id="IPR006135">
    <property type="entry name" value="T3SS_substrate_exporter"/>
</dbReference>
<protein>
    <submittedName>
        <fullName evidence="3">Flagellar type III secretion system protein FlhB</fullName>
    </submittedName>
</protein>
<evidence type="ECO:0000313" key="3">
    <source>
        <dbReference type="EMBL" id="QJX80577.1"/>
    </source>
</evidence>
<feature type="transmembrane region" description="Helical" evidence="2">
    <location>
        <begin position="33"/>
        <end position="55"/>
    </location>
</feature>
<dbReference type="Proteomes" id="UP000501076">
    <property type="component" value="Plasmid pFDU301A"/>
</dbReference>
<accession>A0A6M6E7P5</accession>
<feature type="transmembrane region" description="Helical" evidence="2">
    <location>
        <begin position="140"/>
        <end position="159"/>
    </location>
</feature>
<dbReference type="AlphaFoldDB" id="A0A6M6E7P5"/>
<keyword evidence="3" id="KW-0282">Flagellum</keyword>
<dbReference type="SUPFAM" id="SSF160544">
    <property type="entry name" value="EscU C-terminal domain-like"/>
    <property type="match status" value="1"/>
</dbReference>
<dbReference type="InterPro" id="IPR029025">
    <property type="entry name" value="T3SS_substrate_exporter_C"/>
</dbReference>
<sequence length="352" mass="40566">MAKDGRTEKATPKRRQDARKKGQVLKSKELSNLLNYGMLFIGVVFCSSYVVSVFFKIMETMFEQIQINATPMQIIKEMTMEAVPLLIGAFSMYLIFTLLGYYLQVGFLFSPEAAKPNFKKLNPVNYFKQLADMKKSGFELVKNLIVFVIISAVVYNVYLNNAHKFQELLLFSWFESLQQFQGILNELLIKLGIVFTGLGIADYLFQKYQYEDSLKMKKEDIKDEMKNQMGNPEVRSRQKAQFREIMKKQVTKTVPDASVVIVNPTHYAVALRYKKKDGDKVPRVIAKGVDHIALYMKEVARENNIPIIENVPLARKMHAEIDEGDYIPEDLYEVVGKIIAKLVRDNRIKIDK</sequence>
<evidence type="ECO:0000256" key="2">
    <source>
        <dbReference type="SAM" id="Phobius"/>
    </source>
</evidence>
<keyword evidence="2" id="KW-0472">Membrane</keyword>
<dbReference type="PANTHER" id="PTHR30531:SF12">
    <property type="entry name" value="FLAGELLAR BIOSYNTHETIC PROTEIN FLHB"/>
    <property type="match status" value="1"/>
</dbReference>
<feature type="compositionally biased region" description="Basic and acidic residues" evidence="1">
    <location>
        <begin position="1"/>
        <end position="15"/>
    </location>
</feature>
<feature type="region of interest" description="Disordered" evidence="1">
    <location>
        <begin position="1"/>
        <end position="22"/>
    </location>
</feature>
<evidence type="ECO:0000256" key="1">
    <source>
        <dbReference type="SAM" id="MobiDB-lite"/>
    </source>
</evidence>
<dbReference type="PRINTS" id="PR00950">
    <property type="entry name" value="TYPE3IMSPROT"/>
</dbReference>
<keyword evidence="3" id="KW-0966">Cell projection</keyword>
<dbReference type="Gene3D" id="3.40.1690.10">
    <property type="entry name" value="secretion proteins EscU"/>
    <property type="match status" value="1"/>
</dbReference>
<dbReference type="GO" id="GO:0005886">
    <property type="term" value="C:plasma membrane"/>
    <property type="evidence" value="ECO:0007669"/>
    <property type="project" value="TreeGrafter"/>
</dbReference>
<keyword evidence="3" id="KW-0969">Cilium</keyword>
<dbReference type="RefSeq" id="WP_171778572.1">
    <property type="nucleotide sequence ID" value="NZ_CP045273.1"/>
</dbReference>
<feature type="transmembrane region" description="Helical" evidence="2">
    <location>
        <begin position="187"/>
        <end position="205"/>
    </location>
</feature>
<dbReference type="EMBL" id="CP045273">
    <property type="protein sequence ID" value="QJX80577.1"/>
    <property type="molecule type" value="Genomic_DNA"/>
</dbReference>
<proteinExistence type="predicted"/>
<keyword evidence="3" id="KW-0614">Plasmid</keyword>
<evidence type="ECO:0000313" key="4">
    <source>
        <dbReference type="Proteomes" id="UP000501076"/>
    </source>
</evidence>